<reference evidence="10" key="1">
    <citation type="submission" date="2021-02" db="EMBL/GenBank/DDBJ databases">
        <authorList>
            <person name="Dougan E. K."/>
            <person name="Rhodes N."/>
            <person name="Thang M."/>
            <person name="Chan C."/>
        </authorList>
    </citation>
    <scope>NUCLEOTIDE SEQUENCE</scope>
</reference>
<dbReference type="InterPro" id="IPR023230">
    <property type="entry name" value="Glyco_hydro_2_CS"/>
</dbReference>
<accession>A0A812J9G8</accession>
<evidence type="ECO:0000256" key="8">
    <source>
        <dbReference type="SAM" id="SignalP"/>
    </source>
</evidence>
<dbReference type="InterPro" id="IPR013783">
    <property type="entry name" value="Ig-like_fold"/>
</dbReference>
<sequence length="1359" mass="149287">MSQMLPRINFTVVLQLFEIATLASTDSVATMKSQALFDAMSAAVKAKGPELVKLGGAAARTILDLARFGLDPGVGRDTVSCSYSAEVFQFVISDAGPEGKFVLDLKNGSGSAKAGEESSAAGNLARLNLRSRHAQHDCTIIMADADLVSMAEGKLDGMQAFMGGKLKIKGNMMLAQKLASILEDARGEKQTSMVPHNVRWSPRAGKSPEGFERFDFDDAAWAGMPVPGNWELNGYGFPIYTNVDFIFQSDPPNIRYRGDDPDYNPTGTYRRTFDCPPDWLESGLQVYIHLGAVCCTCRAWLNGQELGFSTDSKLPVEFNITPHLRPGRNVLALQVLCWGAAAYLEDQDMWWFAGITRDVYAYTRPREHLRDLAVRAGADGKLEVDAEIACDSGLRGHTLQCRLLDGAAELADFQVPLSQRTPSTAVGRQAASLSGVKLWSAEAPYLYTLSVTLRNEKAELTEAVCLRVGFRTVEIRQGRLLLNGSELTIRGVNRHEHHPSKGHVVDRESMVLDIRLMKQNNFNAVRCAHYPNDILFYELCDELGLYVVDEANIESHGVDFNWDKTLGNKEEWGEAHMARVQRYVERDKNFTSIITWSLGNEAGNGINHHRTYMWLKRRDPTRPVQYEHARCRSDPEWTTDNVEPRDGNTDIYCPMYPSHKKLEQYGTLYEGDVLAHPLIMVEYAHAMGNSLGAFKEYWDVIYKYGVLQGGFIWDWVDQGVETQTNGKSIWAFGGDFGGKNTPSDLNFCINGLVQPDRKPNPHLFEAKKVMQHVTFSPVDLAGGVIEVRNRYDFLTLEHLDFSWQITLNGAVAESGKLPGLRTGPHQAESIQLPLPQLSAVAGCEAHLLVSACTREAGGCFEAGEEVAWEQWLYLPAKQDVPAAVTGPEPVVDRSGGIVTIAAGPLTARIEEAQGCLSGLAWDGLELLASPLLPNFWRPTTDNDYGANLQNDMACWRLAGKRATAIGGVQIAPGPGSVRASAELLVGAGAKLLLEFQISSVKVAVEAKWRPSRKDGPQLATAGSVGYLKGHTQRHIDVEGKTVRARWNDMGEWQSLTLNVAGKEAGKPLEDGDKLALQAVTGKTESKLLLHGLVPIPTPGQLPAGYPGKASAVEASGSPQEPVWTLRRADGPGTVLSGDKVTLEAAGKFLAVVGDAVAAVDAESPSTALILEIKEQPAPMRIGFTGSLVDGFKDVEWFGRGPHESYLDRHASARVGLFQGTIAEQTVRYVRPQENGNKFETRWMALRRPSADPCSMLLISAKDPSPTLEMQCHHFALEDFDGGEVKAQQAFLHAGELVQRTTTAFCVDAIQMGVGGIDSWGRKPLDEHMIKPDQECDWSFQLIPCKEDFDGDWRQRLPQL</sequence>
<dbReference type="InterPro" id="IPR006102">
    <property type="entry name" value="Ig-like_GH2"/>
</dbReference>
<keyword evidence="5 7" id="KW-0326">Glycosidase</keyword>
<evidence type="ECO:0000256" key="4">
    <source>
        <dbReference type="ARBA" id="ARBA00022801"/>
    </source>
</evidence>
<dbReference type="InterPro" id="IPR032312">
    <property type="entry name" value="LacZ_4"/>
</dbReference>
<dbReference type="InterPro" id="IPR006101">
    <property type="entry name" value="Glyco_hydro_2"/>
</dbReference>
<organism evidence="10 11">
    <name type="scientific">Symbiodinium natans</name>
    <dbReference type="NCBI Taxonomy" id="878477"/>
    <lineage>
        <taxon>Eukaryota</taxon>
        <taxon>Sar</taxon>
        <taxon>Alveolata</taxon>
        <taxon>Dinophyceae</taxon>
        <taxon>Suessiales</taxon>
        <taxon>Symbiodiniaceae</taxon>
        <taxon>Symbiodinium</taxon>
    </lineage>
</organism>
<evidence type="ECO:0000256" key="2">
    <source>
        <dbReference type="ARBA" id="ARBA00007401"/>
    </source>
</evidence>
<dbReference type="InterPro" id="IPR011013">
    <property type="entry name" value="Gal_mutarotase_sf_dom"/>
</dbReference>
<feature type="chain" id="PRO_5033047513" description="beta-galactosidase" evidence="8">
    <location>
        <begin position="26"/>
        <end position="1359"/>
    </location>
</feature>
<protein>
    <recommendedName>
        <fullName evidence="3">beta-galactosidase</fullName>
        <ecNumber evidence="3">3.2.1.23</ecNumber>
    </recommendedName>
    <alternativeName>
        <fullName evidence="6">Lactase</fullName>
    </alternativeName>
</protein>
<comment type="similarity">
    <text evidence="2 7">Belongs to the glycosyl hydrolase 2 family.</text>
</comment>
<dbReference type="PROSITE" id="PS00719">
    <property type="entry name" value="GLYCOSYL_HYDROL_F2_1"/>
    <property type="match status" value="1"/>
</dbReference>
<dbReference type="GO" id="GO:0005990">
    <property type="term" value="P:lactose catabolic process"/>
    <property type="evidence" value="ECO:0007669"/>
    <property type="project" value="TreeGrafter"/>
</dbReference>
<dbReference type="PANTHER" id="PTHR46323">
    <property type="entry name" value="BETA-GALACTOSIDASE"/>
    <property type="match status" value="1"/>
</dbReference>
<feature type="signal peptide" evidence="8">
    <location>
        <begin position="1"/>
        <end position="25"/>
    </location>
</feature>
<keyword evidence="4 7" id="KW-0378">Hydrolase</keyword>
<evidence type="ECO:0000259" key="9">
    <source>
        <dbReference type="SMART" id="SM01038"/>
    </source>
</evidence>
<gene>
    <name evidence="10" type="primary">lacZ</name>
    <name evidence="10" type="ORF">SNAT2548_LOCUS5554</name>
</gene>
<comment type="catalytic activity">
    <reaction evidence="1">
        <text>Hydrolysis of terminal non-reducing beta-D-galactose residues in beta-D-galactosides.</text>
        <dbReference type="EC" id="3.2.1.23"/>
    </reaction>
</comment>
<dbReference type="Pfam" id="PF02929">
    <property type="entry name" value="Bgal_small_N"/>
    <property type="match status" value="2"/>
</dbReference>
<keyword evidence="11" id="KW-1185">Reference proteome</keyword>
<dbReference type="Gene3D" id="2.60.40.10">
    <property type="entry name" value="Immunoglobulins"/>
    <property type="match status" value="2"/>
</dbReference>
<evidence type="ECO:0000256" key="7">
    <source>
        <dbReference type="RuleBase" id="RU361154"/>
    </source>
</evidence>
<name>A0A812J9G8_9DINO</name>
<dbReference type="SUPFAM" id="SSF49303">
    <property type="entry name" value="beta-Galactosidase/glucuronidase domain"/>
    <property type="match status" value="2"/>
</dbReference>
<dbReference type="Pfam" id="PF02036">
    <property type="entry name" value="SCP2"/>
    <property type="match status" value="1"/>
</dbReference>
<dbReference type="GO" id="GO:0009341">
    <property type="term" value="C:beta-galactosidase complex"/>
    <property type="evidence" value="ECO:0007669"/>
    <property type="project" value="InterPro"/>
</dbReference>
<dbReference type="Pfam" id="PF00703">
    <property type="entry name" value="Glyco_hydro_2"/>
    <property type="match status" value="1"/>
</dbReference>
<dbReference type="InterPro" id="IPR003033">
    <property type="entry name" value="SCP2_sterol-bd_dom"/>
</dbReference>
<dbReference type="InterPro" id="IPR008979">
    <property type="entry name" value="Galactose-bd-like_sf"/>
</dbReference>
<dbReference type="Proteomes" id="UP000604046">
    <property type="component" value="Unassembled WGS sequence"/>
</dbReference>
<dbReference type="Gene3D" id="2.60.120.260">
    <property type="entry name" value="Galactose-binding domain-like"/>
    <property type="match status" value="1"/>
</dbReference>
<keyword evidence="8" id="KW-0732">Signal</keyword>
<evidence type="ECO:0000256" key="3">
    <source>
        <dbReference type="ARBA" id="ARBA00012756"/>
    </source>
</evidence>
<evidence type="ECO:0000313" key="11">
    <source>
        <dbReference type="Proteomes" id="UP000604046"/>
    </source>
</evidence>
<dbReference type="PANTHER" id="PTHR46323:SF2">
    <property type="entry name" value="BETA-GALACTOSIDASE"/>
    <property type="match status" value="1"/>
</dbReference>
<comment type="caution">
    <text evidence="10">The sequence shown here is derived from an EMBL/GenBank/DDBJ whole genome shotgun (WGS) entry which is preliminary data.</text>
</comment>
<dbReference type="InterPro" id="IPR036156">
    <property type="entry name" value="Beta-gal/glucu_dom_sf"/>
</dbReference>
<dbReference type="Gene3D" id="3.20.20.80">
    <property type="entry name" value="Glycosidases"/>
    <property type="match status" value="1"/>
</dbReference>
<dbReference type="InterPro" id="IPR014718">
    <property type="entry name" value="GH-type_carb-bd"/>
</dbReference>
<dbReference type="SMART" id="SM01038">
    <property type="entry name" value="Bgal_small_N"/>
    <property type="match status" value="1"/>
</dbReference>
<dbReference type="InterPro" id="IPR004199">
    <property type="entry name" value="B-gal_small/dom_5"/>
</dbReference>
<dbReference type="InterPro" id="IPR050347">
    <property type="entry name" value="Bact_Beta-galactosidase"/>
</dbReference>
<evidence type="ECO:0000256" key="1">
    <source>
        <dbReference type="ARBA" id="ARBA00001412"/>
    </source>
</evidence>
<dbReference type="Gene3D" id="3.30.1050.10">
    <property type="entry name" value="SCP2 sterol-binding domain"/>
    <property type="match status" value="1"/>
</dbReference>
<feature type="domain" description="Beta galactosidase small chain/" evidence="9">
    <location>
        <begin position="899"/>
        <end position="1342"/>
    </location>
</feature>
<dbReference type="Pfam" id="PF16353">
    <property type="entry name" value="LacZ_4"/>
    <property type="match status" value="1"/>
</dbReference>
<dbReference type="GO" id="GO:0030246">
    <property type="term" value="F:carbohydrate binding"/>
    <property type="evidence" value="ECO:0007669"/>
    <property type="project" value="InterPro"/>
</dbReference>
<dbReference type="Pfam" id="PF02837">
    <property type="entry name" value="Glyco_hydro_2_N"/>
    <property type="match status" value="1"/>
</dbReference>
<dbReference type="SUPFAM" id="SSF74650">
    <property type="entry name" value="Galactose mutarotase-like"/>
    <property type="match status" value="2"/>
</dbReference>
<proteinExistence type="inferred from homology"/>
<dbReference type="InterPro" id="IPR017853">
    <property type="entry name" value="GH"/>
</dbReference>
<dbReference type="SUPFAM" id="SSF51445">
    <property type="entry name" value="(Trans)glycosidases"/>
    <property type="match status" value="1"/>
</dbReference>
<dbReference type="Pfam" id="PF02836">
    <property type="entry name" value="Glyco_hydro_2_C"/>
    <property type="match status" value="1"/>
</dbReference>
<dbReference type="SUPFAM" id="SSF55718">
    <property type="entry name" value="SCP-like"/>
    <property type="match status" value="1"/>
</dbReference>
<dbReference type="OrthoDB" id="444796at2759"/>
<evidence type="ECO:0000256" key="6">
    <source>
        <dbReference type="ARBA" id="ARBA00032230"/>
    </source>
</evidence>
<dbReference type="GO" id="GO:0004565">
    <property type="term" value="F:beta-galactosidase activity"/>
    <property type="evidence" value="ECO:0007669"/>
    <property type="project" value="UniProtKB-EC"/>
</dbReference>
<dbReference type="Gene3D" id="2.70.98.10">
    <property type="match status" value="2"/>
</dbReference>
<dbReference type="InterPro" id="IPR006103">
    <property type="entry name" value="Glyco_hydro_2_cat"/>
</dbReference>
<dbReference type="PRINTS" id="PR00132">
    <property type="entry name" value="GLHYDRLASE2"/>
</dbReference>
<evidence type="ECO:0000256" key="5">
    <source>
        <dbReference type="ARBA" id="ARBA00023295"/>
    </source>
</evidence>
<evidence type="ECO:0000313" key="10">
    <source>
        <dbReference type="EMBL" id="CAE7197051.1"/>
    </source>
</evidence>
<dbReference type="InterPro" id="IPR036527">
    <property type="entry name" value="SCP2_sterol-bd_dom_sf"/>
</dbReference>
<dbReference type="InterPro" id="IPR006104">
    <property type="entry name" value="Glyco_hydro_2_N"/>
</dbReference>
<dbReference type="EMBL" id="CAJNDS010000356">
    <property type="protein sequence ID" value="CAE7197051.1"/>
    <property type="molecule type" value="Genomic_DNA"/>
</dbReference>
<dbReference type="EC" id="3.2.1.23" evidence="3"/>
<dbReference type="SUPFAM" id="SSF49785">
    <property type="entry name" value="Galactose-binding domain-like"/>
    <property type="match status" value="1"/>
</dbReference>